<evidence type="ECO:0000313" key="2">
    <source>
        <dbReference type="Proteomes" id="UP000292082"/>
    </source>
</evidence>
<name>A0A4Q9Q7F2_9APHY</name>
<protein>
    <submittedName>
        <fullName evidence="1">Uncharacterized protein</fullName>
    </submittedName>
</protein>
<dbReference type="Gene3D" id="3.80.10.10">
    <property type="entry name" value="Ribonuclease Inhibitor"/>
    <property type="match status" value="1"/>
</dbReference>
<organism evidence="1 2">
    <name type="scientific">Dichomitus squalens</name>
    <dbReference type="NCBI Taxonomy" id="114155"/>
    <lineage>
        <taxon>Eukaryota</taxon>
        <taxon>Fungi</taxon>
        <taxon>Dikarya</taxon>
        <taxon>Basidiomycota</taxon>
        <taxon>Agaricomycotina</taxon>
        <taxon>Agaricomycetes</taxon>
        <taxon>Polyporales</taxon>
        <taxon>Polyporaceae</taxon>
        <taxon>Dichomitus</taxon>
    </lineage>
</organism>
<dbReference type="SUPFAM" id="SSF52047">
    <property type="entry name" value="RNI-like"/>
    <property type="match status" value="1"/>
</dbReference>
<sequence>MQPQTATQTSAAAGLHPIQIQSLTLETLPEDVFRLIALATSQTRGTLGLLSQTSRRIRAACMPILFAHCTAYPDGERGIPPEAIRPHVAHLTYFNYKPFPSIQLEKVATQISSDFSSTPEWGSPEMTSLDLLYCTPVLGDAFLGECPRQLPSAYSQRGLLSITPVQKYSFTGEKQCLDTPPRPGLELDYLPSLRSVSFRCTLKLVHLELMKKCLANPSVLSLTFTRSVRWAGLHPDPRVDSPYPPNVSVTHLTYAPSVWREAVTDSVERRSIATEIALESQCLALITLGISNTAEVLELPMESAPIARMSELLWPRLREISLIGRYHYRSQSTTLARLLSQMPRLHKLVLQAAQPYALKVGRGPILGRQSIDLPELRTLILAYPDPEDAIFSISATNITHLSLRDWPRYYYHEEMPYVLSHWTSPLLTASECLQILKRMSLDYLEKLELVYLADSADDALLRYVASSFPRLVHLELHRYRNGGQVNYKHITQVLTPLAHLRTLRLNLNFPDSTGPRSACLRGPGDGKRHMAWLAAARQRGLEIADMLEPHCPALESVALLSHDASGSYWWRFRTASWGGERVEHDRTDAEECVSTSNRCPYHGESEEAEVLPLPLWSVPEGIVS</sequence>
<keyword evidence="2" id="KW-1185">Reference proteome</keyword>
<proteinExistence type="predicted"/>
<accession>A0A4Q9Q7F2</accession>
<gene>
    <name evidence="1" type="ORF">BD310DRAFT_1035965</name>
</gene>
<dbReference type="EMBL" id="ML145090">
    <property type="protein sequence ID" value="TBU63335.1"/>
    <property type="molecule type" value="Genomic_DNA"/>
</dbReference>
<dbReference type="AlphaFoldDB" id="A0A4Q9Q7F2"/>
<evidence type="ECO:0000313" key="1">
    <source>
        <dbReference type="EMBL" id="TBU63335.1"/>
    </source>
</evidence>
<dbReference type="InterPro" id="IPR032675">
    <property type="entry name" value="LRR_dom_sf"/>
</dbReference>
<reference evidence="1 2" key="1">
    <citation type="submission" date="2019-01" db="EMBL/GenBank/DDBJ databases">
        <title>Draft genome sequences of three monokaryotic isolates of the white-rot basidiomycete fungus Dichomitus squalens.</title>
        <authorList>
            <consortium name="DOE Joint Genome Institute"/>
            <person name="Lopez S.C."/>
            <person name="Andreopoulos B."/>
            <person name="Pangilinan J."/>
            <person name="Lipzen A."/>
            <person name="Riley R."/>
            <person name="Ahrendt S."/>
            <person name="Ng V."/>
            <person name="Barry K."/>
            <person name="Daum C."/>
            <person name="Grigoriev I.V."/>
            <person name="Hilden K.S."/>
            <person name="Makela M.R."/>
            <person name="de Vries R.P."/>
        </authorList>
    </citation>
    <scope>NUCLEOTIDE SEQUENCE [LARGE SCALE GENOMIC DNA]</scope>
    <source>
        <strain evidence="1 2">CBS 464.89</strain>
    </source>
</reference>
<dbReference type="Proteomes" id="UP000292082">
    <property type="component" value="Unassembled WGS sequence"/>
</dbReference>